<dbReference type="Proteomes" id="UP001555786">
    <property type="component" value="Unassembled WGS sequence"/>
</dbReference>
<comment type="caution">
    <text evidence="2">The sequence shown here is derived from an EMBL/GenBank/DDBJ whole genome shotgun (WGS) entry which is preliminary data.</text>
</comment>
<protein>
    <submittedName>
        <fullName evidence="2">Uncharacterized protein</fullName>
    </submittedName>
</protein>
<keyword evidence="3" id="KW-1185">Reference proteome</keyword>
<dbReference type="RefSeq" id="WP_367624203.1">
    <property type="nucleotide sequence ID" value="NZ_JBFNQD010000003.1"/>
</dbReference>
<proteinExistence type="predicted"/>
<dbReference type="EMBL" id="JBHGPK010000003">
    <property type="protein sequence ID" value="MFC2250195.1"/>
    <property type="molecule type" value="Genomic_DNA"/>
</dbReference>
<evidence type="ECO:0000313" key="3">
    <source>
        <dbReference type="Proteomes" id="UP001555786"/>
    </source>
</evidence>
<dbReference type="Proteomes" id="UP001595190">
    <property type="component" value="Unassembled WGS sequence"/>
</dbReference>
<organism evidence="2 4">
    <name type="scientific">Labrys neptuniae</name>
    <dbReference type="NCBI Taxonomy" id="376174"/>
    <lineage>
        <taxon>Bacteria</taxon>
        <taxon>Pseudomonadati</taxon>
        <taxon>Pseudomonadota</taxon>
        <taxon>Alphaproteobacteria</taxon>
        <taxon>Hyphomicrobiales</taxon>
        <taxon>Xanthobacteraceae</taxon>
        <taxon>Labrys</taxon>
    </lineage>
</organism>
<name>A0ABV6ZDB7_9HYPH</name>
<evidence type="ECO:0000313" key="4">
    <source>
        <dbReference type="Proteomes" id="UP001595190"/>
    </source>
</evidence>
<accession>A0ABV6ZDB7</accession>
<evidence type="ECO:0000313" key="2">
    <source>
        <dbReference type="EMBL" id="MFC2250195.1"/>
    </source>
</evidence>
<gene>
    <name evidence="1" type="ORF">ABXS05_13155</name>
    <name evidence="2" type="ORF">ACETRX_11275</name>
</gene>
<reference evidence="2 4" key="2">
    <citation type="submission" date="2024-09" db="EMBL/GenBank/DDBJ databases">
        <title>Description of Labrys sedimenti sp. nov., isolated from a diclofenac-degrading enrichment culture, and genome-based reclassification of Labrys portucalensis as a later heterotypic synonym of Labrys neptuniae.</title>
        <authorList>
            <person name="Tancsics A."/>
            <person name="Csepanyi A."/>
        </authorList>
    </citation>
    <scope>NUCLEOTIDE SEQUENCE [LARGE SCALE GENOMIC DNA]</scope>
    <source>
        <strain evidence="2 4">LMG 23412</strain>
    </source>
</reference>
<evidence type="ECO:0000313" key="1">
    <source>
        <dbReference type="EMBL" id="MEW9306492.1"/>
    </source>
</evidence>
<reference evidence="1 3" key="1">
    <citation type="submission" date="2024-07" db="EMBL/GenBank/DDBJ databases">
        <title>Description of Labrys sedimenti sp. nov., isolated from a diclofenac-degrading enrichment culture.</title>
        <authorList>
            <person name="Tancsics A."/>
            <person name="Csepanyi A."/>
        </authorList>
    </citation>
    <scope>NUCLEOTIDE SEQUENCE [LARGE SCALE GENOMIC DNA]</scope>
    <source>
        <strain evidence="1 3">LMG 23578</strain>
    </source>
</reference>
<dbReference type="EMBL" id="JBFNQD010000003">
    <property type="protein sequence ID" value="MEW9306492.1"/>
    <property type="molecule type" value="Genomic_DNA"/>
</dbReference>
<sequence length="67" mass="7950">MTTLRWIRIRQNARAELWKLDKPLPEGGVATFYRGRLFEQKGGERIKLDEEAKFTEAEPALAWFERQ</sequence>